<dbReference type="InterPro" id="IPR010982">
    <property type="entry name" value="Lambda_DNA-bd_dom_sf"/>
</dbReference>
<dbReference type="GO" id="GO:0003677">
    <property type="term" value="F:DNA binding"/>
    <property type="evidence" value="ECO:0007669"/>
    <property type="project" value="UniProtKB-KW"/>
</dbReference>
<name>A0A3G9HGU3_9FIRM</name>
<sequence length="73" mass="8163">MFSTKFKQLGLKIQYYRQMKNISQVELADEAGISRSYLSKIETGKAQCSVPVLLQIAQVLNVDAGILLTDKDI</sequence>
<dbReference type="SUPFAM" id="SSF47413">
    <property type="entry name" value="lambda repressor-like DNA-binding domains"/>
    <property type="match status" value="1"/>
</dbReference>
<feature type="domain" description="HTH cro/C1-type" evidence="2">
    <location>
        <begin position="13"/>
        <end position="67"/>
    </location>
</feature>
<dbReference type="PROSITE" id="PS50943">
    <property type="entry name" value="HTH_CROC1"/>
    <property type="match status" value="1"/>
</dbReference>
<dbReference type="EMBL" id="WNBM01000008">
    <property type="protein sequence ID" value="MTT76487.1"/>
    <property type="molecule type" value="Genomic_DNA"/>
</dbReference>
<dbReference type="PANTHER" id="PTHR46797">
    <property type="entry name" value="HTH-TYPE TRANSCRIPTIONAL REGULATOR"/>
    <property type="match status" value="1"/>
</dbReference>
<evidence type="ECO:0000313" key="5">
    <source>
        <dbReference type="EMBL" id="MTU04686.1"/>
    </source>
</evidence>
<evidence type="ECO:0000313" key="7">
    <source>
        <dbReference type="Proteomes" id="UP000484547"/>
    </source>
</evidence>
<dbReference type="InterPro" id="IPR001387">
    <property type="entry name" value="Cro/C1-type_HTH"/>
</dbReference>
<evidence type="ECO:0000313" key="6">
    <source>
        <dbReference type="Proteomes" id="UP000443070"/>
    </source>
</evidence>
<keyword evidence="1" id="KW-0238">DNA-binding</keyword>
<keyword evidence="6" id="KW-1185">Reference proteome</keyword>
<reference evidence="6 7" key="2">
    <citation type="journal article" date="2019" name="Nat. Med.">
        <title>A library of human gut bacterial isolates paired with longitudinal multiomics data enables mechanistic microbiome research.</title>
        <authorList>
            <person name="Poyet M."/>
            <person name="Groussin M."/>
            <person name="Gibbons S.M."/>
            <person name="Avila-Pacheco J."/>
            <person name="Jiang X."/>
            <person name="Kearney S.M."/>
            <person name="Perrotta A.R."/>
            <person name="Berdy B."/>
            <person name="Zhao S."/>
            <person name="Lieberman T.D."/>
            <person name="Swanson P.K."/>
            <person name="Smith M."/>
            <person name="Roesemann S."/>
            <person name="Alexander J.E."/>
            <person name="Rich S.A."/>
            <person name="Livny J."/>
            <person name="Vlamakis H."/>
            <person name="Clish C."/>
            <person name="Bullock K."/>
            <person name="Deik A."/>
            <person name="Scott J."/>
            <person name="Pierce K.A."/>
            <person name="Xavier R.J."/>
            <person name="Alm E.J."/>
        </authorList>
    </citation>
    <scope>NUCLEOTIDE SEQUENCE [LARGE SCALE GENOMIC DNA]</scope>
    <source>
        <strain evidence="4 7">BIOML-A13</strain>
        <strain evidence="5 6">BIOML-A3</strain>
    </source>
</reference>
<dbReference type="Proteomes" id="UP000443070">
    <property type="component" value="Unassembled WGS sequence"/>
</dbReference>
<dbReference type="RefSeq" id="WP_021717035.1">
    <property type="nucleotide sequence ID" value="NZ_AP019004.1"/>
</dbReference>
<dbReference type="AlphaFoldDB" id="A0A3G9HGU3"/>
<dbReference type="OrthoDB" id="9814553at2"/>
<dbReference type="Gene3D" id="1.10.260.40">
    <property type="entry name" value="lambda repressor-like DNA-binding domains"/>
    <property type="match status" value="1"/>
</dbReference>
<dbReference type="GO" id="GO:0005829">
    <property type="term" value="C:cytosol"/>
    <property type="evidence" value="ECO:0007669"/>
    <property type="project" value="TreeGrafter"/>
</dbReference>
<evidence type="ECO:0000313" key="4">
    <source>
        <dbReference type="EMBL" id="MTT76487.1"/>
    </source>
</evidence>
<reference evidence="3" key="1">
    <citation type="submission" date="2012-11" db="EMBL/GenBank/DDBJ databases">
        <title>Dependencies among metagenomic species, viruses, plasmids and units of genetic variation.</title>
        <authorList>
            <person name="Nielsen H.B."/>
            <person name="Almeida M."/>
            <person name="Juncker A.S."/>
            <person name="Rasmussen S."/>
            <person name="Li J."/>
            <person name="Sunagawa S."/>
            <person name="Plichta D."/>
            <person name="Gautier L."/>
            <person name="Le Chatelier E."/>
            <person name="Peletier E."/>
            <person name="Bonde I."/>
            <person name="Nielsen T."/>
            <person name="Manichanh C."/>
            <person name="Arumugam M."/>
            <person name="Batto J."/>
            <person name="Santos M.B.Q.D."/>
            <person name="Blom N."/>
            <person name="Borruel N."/>
            <person name="Burgdorf K.S."/>
            <person name="Boumezbeur F."/>
            <person name="Casellas F."/>
            <person name="Dore J."/>
            <person name="Guarner F."/>
            <person name="Hansen T."/>
            <person name="Hildebrand F."/>
            <person name="Kaas R.S."/>
            <person name="Kennedy S."/>
            <person name="Kristiansen K."/>
            <person name="Kultima J.R."/>
            <person name="Leonard P."/>
            <person name="Levenez F."/>
            <person name="Lund O."/>
            <person name="Moumen B."/>
            <person name="Le Paslier D."/>
            <person name="Pons N."/>
            <person name="Pedersen O."/>
            <person name="Prifti E."/>
            <person name="Qin J."/>
            <person name="Raes J."/>
            <person name="Tap J."/>
            <person name="Tims S."/>
            <person name="Ussery D.W."/>
            <person name="Yamada T."/>
            <person name="MetaHit consortium"/>
            <person name="Renault P."/>
            <person name="Sicheritz-Ponten T."/>
            <person name="Bork P."/>
            <person name="Wang J."/>
            <person name="Brunak S."/>
            <person name="Ehrlich S.D."/>
        </authorList>
    </citation>
    <scope>NUCLEOTIDE SEQUENCE [LARGE SCALE GENOMIC DNA]</scope>
</reference>
<accession>R6I3T6</accession>
<dbReference type="GO" id="GO:0003700">
    <property type="term" value="F:DNA-binding transcription factor activity"/>
    <property type="evidence" value="ECO:0007669"/>
    <property type="project" value="TreeGrafter"/>
</dbReference>
<dbReference type="Pfam" id="PF01381">
    <property type="entry name" value="HTH_3"/>
    <property type="match status" value="1"/>
</dbReference>
<evidence type="ECO:0000313" key="3">
    <source>
        <dbReference type="EMBL" id="CDB44848.1"/>
    </source>
</evidence>
<organism evidence="3">
    <name type="scientific">Phascolarctobacterium faecium</name>
    <dbReference type="NCBI Taxonomy" id="33025"/>
    <lineage>
        <taxon>Bacteria</taxon>
        <taxon>Bacillati</taxon>
        <taxon>Bacillota</taxon>
        <taxon>Negativicutes</taxon>
        <taxon>Acidaminococcales</taxon>
        <taxon>Acidaminococcaceae</taxon>
        <taxon>Phascolarctobacterium</taxon>
    </lineage>
</organism>
<dbReference type="EMBL" id="WNBW01000010">
    <property type="protein sequence ID" value="MTU04686.1"/>
    <property type="molecule type" value="Genomic_DNA"/>
</dbReference>
<dbReference type="EMBL" id="CBDS010000002">
    <property type="protein sequence ID" value="CDB44848.1"/>
    <property type="molecule type" value="Genomic_DNA"/>
</dbReference>
<comment type="caution">
    <text evidence="3">The sequence shown here is derived from an EMBL/GenBank/DDBJ whole genome shotgun (WGS) entry which is preliminary data.</text>
</comment>
<dbReference type="GeneID" id="49407903"/>
<dbReference type="CDD" id="cd00093">
    <property type="entry name" value="HTH_XRE"/>
    <property type="match status" value="1"/>
</dbReference>
<protein>
    <submittedName>
        <fullName evidence="4">Helix-turn-helix domain-containing protein</fullName>
    </submittedName>
    <submittedName>
        <fullName evidence="3">Putative transcriptional regulator</fullName>
    </submittedName>
</protein>
<evidence type="ECO:0000256" key="1">
    <source>
        <dbReference type="ARBA" id="ARBA00023125"/>
    </source>
</evidence>
<evidence type="ECO:0000259" key="2">
    <source>
        <dbReference type="PROSITE" id="PS50943"/>
    </source>
</evidence>
<dbReference type="SMART" id="SM00530">
    <property type="entry name" value="HTH_XRE"/>
    <property type="match status" value="1"/>
</dbReference>
<dbReference type="PANTHER" id="PTHR46797:SF1">
    <property type="entry name" value="METHYLPHOSPHONATE SYNTHASE"/>
    <property type="match status" value="1"/>
</dbReference>
<dbReference type="Proteomes" id="UP000484547">
    <property type="component" value="Unassembled WGS sequence"/>
</dbReference>
<dbReference type="InterPro" id="IPR050807">
    <property type="entry name" value="TransReg_Diox_bact_type"/>
</dbReference>
<accession>A0A3G9HGU3</accession>
<proteinExistence type="predicted"/>
<gene>
    <name evidence="3" type="ORF">BN533_00131</name>
    <name evidence="4" type="ORF">GMD11_09440</name>
    <name evidence="5" type="ORF">GMD18_09775</name>
</gene>